<evidence type="ECO:0008006" key="4">
    <source>
        <dbReference type="Google" id="ProtNLM"/>
    </source>
</evidence>
<dbReference type="EMBL" id="FOCP01000005">
    <property type="protein sequence ID" value="SEM95863.1"/>
    <property type="molecule type" value="Genomic_DNA"/>
</dbReference>
<evidence type="ECO:0000313" key="2">
    <source>
        <dbReference type="EMBL" id="SEM95863.1"/>
    </source>
</evidence>
<evidence type="ECO:0000313" key="3">
    <source>
        <dbReference type="Proteomes" id="UP000199459"/>
    </source>
</evidence>
<accession>A0A1H8CL66</accession>
<reference evidence="2 3" key="1">
    <citation type="submission" date="2016-10" db="EMBL/GenBank/DDBJ databases">
        <authorList>
            <person name="de Groot N.N."/>
        </authorList>
    </citation>
    <scope>NUCLEOTIDE SEQUENCE [LARGE SCALE GENOMIC DNA]</scope>
    <source>
        <strain evidence="2 3">Nm22</strain>
    </source>
</reference>
<organism evidence="2 3">
    <name type="scientific">Nitrosomonas marina</name>
    <dbReference type="NCBI Taxonomy" id="917"/>
    <lineage>
        <taxon>Bacteria</taxon>
        <taxon>Pseudomonadati</taxon>
        <taxon>Pseudomonadota</taxon>
        <taxon>Betaproteobacteria</taxon>
        <taxon>Nitrosomonadales</taxon>
        <taxon>Nitrosomonadaceae</taxon>
        <taxon>Nitrosomonas</taxon>
    </lineage>
</organism>
<dbReference type="AlphaFoldDB" id="A0A1H8CL66"/>
<name>A0A1H8CL66_9PROT</name>
<dbReference type="InterPro" id="IPR016772">
    <property type="entry name" value="UCP020408"/>
</dbReference>
<protein>
    <recommendedName>
        <fullName evidence="4">DUF2325 domain-containing protein</fullName>
    </recommendedName>
</protein>
<proteinExistence type="inferred from homology"/>
<dbReference type="Proteomes" id="UP000199459">
    <property type="component" value="Unassembled WGS sequence"/>
</dbReference>
<gene>
    <name evidence="2" type="ORF">SAMN05216325_10525</name>
</gene>
<dbReference type="STRING" id="917.SAMN05216326_11066"/>
<evidence type="ECO:0000256" key="1">
    <source>
        <dbReference type="ARBA" id="ARBA00007189"/>
    </source>
</evidence>
<dbReference type="Pfam" id="PF10087">
    <property type="entry name" value="DUF2325"/>
    <property type="match status" value="1"/>
</dbReference>
<sequence>MSPDFASAGTVTSMPVTSVRFQPFGAILRCLKAFINQPAVPGSVSARQSERSARPVSRLSNVPVIKACTRLEESNNTNFAGRSVLCVGGQKHLYPAYQQIIEDAGGRFLCFHGGNDASLDSLHRLLALTDLVICPIDCIRHEAFWITKRYCERLRKPCVMLDKSRITAFYNGIRMLRSITTITNC</sequence>
<comment type="similarity">
    <text evidence="1">Belongs to the UPF0751 family.</text>
</comment>